<protein>
    <submittedName>
        <fullName evidence="1">Uncharacterized protein</fullName>
    </submittedName>
</protein>
<name>A0A0M1NKB0_9BACL</name>
<accession>A0A0M1NKB0</accession>
<organism evidence="1 2">
    <name type="scientific">Paenibacillus solani</name>
    <dbReference type="NCBI Taxonomy" id="1705565"/>
    <lineage>
        <taxon>Bacteria</taxon>
        <taxon>Bacillati</taxon>
        <taxon>Bacillota</taxon>
        <taxon>Bacilli</taxon>
        <taxon>Bacillales</taxon>
        <taxon>Paenibacillaceae</taxon>
        <taxon>Paenibacillus</taxon>
    </lineage>
</organism>
<gene>
    <name evidence="1" type="ORF">AM231_19735</name>
</gene>
<dbReference type="RefSeq" id="WP_054404152.1">
    <property type="nucleotide sequence ID" value="NZ_LIUT01000003.1"/>
</dbReference>
<sequence>MRSAVKQAIADLIPELEDHLYDVHPPPDGENEPLYGVIALGEDVWKSSWAGYRQVVRLRLYADRSDLKLLDRWAELLITGLHRKRVSGTDGNAFKLHYLGVPEADKLDSVSGKIIRLMRFGVYQPQASGAGSNGVPDEWLQTLTDWTGDVLGDSWSIYHTAWPAGREDHAVLWRMTNCETKMAGASMFEVRKTFTGHIASLDSADEQLMAARLVEELGTQVQLVLDSQERRYLSVAEISSDMQADPILDGQLKLTLAQRKMRSPEEAALIRRVNIHPILK</sequence>
<reference evidence="2" key="1">
    <citation type="submission" date="2015-08" db="EMBL/GenBank/DDBJ databases">
        <title>Genome sequencing project for genomic taxonomy and phylogenomics of Bacillus-like bacteria.</title>
        <authorList>
            <person name="Liu B."/>
            <person name="Wang J."/>
            <person name="Zhu Y."/>
            <person name="Liu G."/>
            <person name="Chen Q."/>
            <person name="Chen Z."/>
            <person name="Lan J."/>
            <person name="Che J."/>
            <person name="Ge C."/>
            <person name="Shi H."/>
            <person name="Pan Z."/>
            <person name="Liu X."/>
        </authorList>
    </citation>
    <scope>NUCLEOTIDE SEQUENCE [LARGE SCALE GENOMIC DNA]</scope>
    <source>
        <strain evidence="2">FJAT-22460</strain>
    </source>
</reference>
<proteinExistence type="predicted"/>
<dbReference type="OrthoDB" id="1679953at2"/>
<keyword evidence="2" id="KW-1185">Reference proteome</keyword>
<evidence type="ECO:0000313" key="1">
    <source>
        <dbReference type="EMBL" id="KOR82542.1"/>
    </source>
</evidence>
<dbReference type="EMBL" id="LIUT01000003">
    <property type="protein sequence ID" value="KOR82542.1"/>
    <property type="molecule type" value="Genomic_DNA"/>
</dbReference>
<dbReference type="Proteomes" id="UP000036932">
    <property type="component" value="Unassembled WGS sequence"/>
</dbReference>
<dbReference type="AlphaFoldDB" id="A0A0M1NKB0"/>
<evidence type="ECO:0000313" key="2">
    <source>
        <dbReference type="Proteomes" id="UP000036932"/>
    </source>
</evidence>
<dbReference type="PATRIC" id="fig|1705565.3.peg.5908"/>
<comment type="caution">
    <text evidence="1">The sequence shown here is derived from an EMBL/GenBank/DDBJ whole genome shotgun (WGS) entry which is preliminary data.</text>
</comment>